<dbReference type="GO" id="GO:0043657">
    <property type="term" value="C:host cell"/>
    <property type="evidence" value="ECO:0007669"/>
    <property type="project" value="UniProtKB-SubCell"/>
</dbReference>
<feature type="domain" description="RxLR effector PexRD54 WY" evidence="8">
    <location>
        <begin position="173"/>
        <end position="213"/>
    </location>
</feature>
<comment type="subcellular location">
    <subcellularLocation>
        <location evidence="1">Host cell</location>
    </subcellularLocation>
    <subcellularLocation>
        <location evidence="2">Secreted</location>
    </subcellularLocation>
</comment>
<keyword evidence="5" id="KW-0732">Signal</keyword>
<comment type="caution">
    <text evidence="9">The sequence shown here is derived from an EMBL/GenBank/DDBJ whole genome shotgun (WGS) entry which is preliminary data.</text>
</comment>
<evidence type="ECO:0000256" key="7">
    <source>
        <dbReference type="SAM" id="Coils"/>
    </source>
</evidence>
<evidence type="ECO:0000256" key="4">
    <source>
        <dbReference type="ARBA" id="ARBA00022525"/>
    </source>
</evidence>
<dbReference type="Proteomes" id="UP000286097">
    <property type="component" value="Unassembled WGS sequence"/>
</dbReference>
<dbReference type="OrthoDB" id="122386at2759"/>
<dbReference type="EMBL" id="QLLG01000652">
    <property type="protein sequence ID" value="RMX62418.1"/>
    <property type="molecule type" value="Genomic_DNA"/>
</dbReference>
<evidence type="ECO:0000256" key="1">
    <source>
        <dbReference type="ARBA" id="ARBA00004340"/>
    </source>
</evidence>
<gene>
    <name evidence="10" type="ORF">DD237_008331</name>
    <name evidence="9" type="ORF">DD238_008196</name>
</gene>
<dbReference type="VEuPathDB" id="FungiDB:DD237_008331"/>
<evidence type="ECO:0000256" key="2">
    <source>
        <dbReference type="ARBA" id="ARBA00004613"/>
    </source>
</evidence>
<keyword evidence="7" id="KW-0175">Coiled coil</keyword>
<keyword evidence="4" id="KW-0964">Secreted</keyword>
<dbReference type="EMBL" id="QKXF01000557">
    <property type="protein sequence ID" value="RQM10669.1"/>
    <property type="molecule type" value="Genomic_DNA"/>
</dbReference>
<evidence type="ECO:0000259" key="8">
    <source>
        <dbReference type="Pfam" id="PF22748"/>
    </source>
</evidence>
<evidence type="ECO:0000313" key="11">
    <source>
        <dbReference type="Proteomes" id="UP000282087"/>
    </source>
</evidence>
<proteinExistence type="inferred from homology"/>
<evidence type="ECO:0000256" key="3">
    <source>
        <dbReference type="ARBA" id="ARBA00010400"/>
    </source>
</evidence>
<dbReference type="InterPro" id="IPR054463">
    <property type="entry name" value="PexRD54_WY"/>
</dbReference>
<evidence type="ECO:0000256" key="5">
    <source>
        <dbReference type="ARBA" id="ARBA00022729"/>
    </source>
</evidence>
<protein>
    <recommendedName>
        <fullName evidence="8">RxLR effector PexRD54 WY domain-containing protein</fullName>
    </recommendedName>
</protein>
<evidence type="ECO:0000313" key="12">
    <source>
        <dbReference type="Proteomes" id="UP000286097"/>
    </source>
</evidence>
<organism evidence="9 11">
    <name type="scientific">Peronospora effusa</name>
    <dbReference type="NCBI Taxonomy" id="542832"/>
    <lineage>
        <taxon>Eukaryota</taxon>
        <taxon>Sar</taxon>
        <taxon>Stramenopiles</taxon>
        <taxon>Oomycota</taxon>
        <taxon>Peronosporomycetes</taxon>
        <taxon>Peronosporales</taxon>
        <taxon>Peronosporaceae</taxon>
        <taxon>Peronospora</taxon>
    </lineage>
</organism>
<dbReference type="GO" id="GO:0005576">
    <property type="term" value="C:extracellular region"/>
    <property type="evidence" value="ECO:0007669"/>
    <property type="project" value="UniProtKB-SubCell"/>
</dbReference>
<name>A0A3M6V713_9STRA</name>
<reference evidence="11 12" key="1">
    <citation type="submission" date="2018-06" db="EMBL/GenBank/DDBJ databases">
        <title>Comparative genomics of downy mildews reveals potential adaptations to biotrophy.</title>
        <authorList>
            <person name="Fletcher K."/>
            <person name="Klosterman S.J."/>
            <person name="Derevnina L."/>
            <person name="Martin F."/>
            <person name="Koike S."/>
            <person name="Reyes Chin-Wo S."/>
            <person name="Mou B."/>
            <person name="Michelmore R."/>
        </authorList>
    </citation>
    <scope>NUCLEOTIDE SEQUENCE [LARGE SCALE GENOMIC DNA]</scope>
    <source>
        <strain evidence="10 12">R13</strain>
        <strain evidence="9 11">R14</strain>
    </source>
</reference>
<evidence type="ECO:0000313" key="9">
    <source>
        <dbReference type="EMBL" id="RMX62418.1"/>
    </source>
</evidence>
<dbReference type="Proteomes" id="UP000282087">
    <property type="component" value="Unassembled WGS sequence"/>
</dbReference>
<accession>A0A3M6V713</accession>
<dbReference type="AlphaFoldDB" id="A0A3M6V713"/>
<feature type="coiled-coil region" evidence="7">
    <location>
        <begin position="232"/>
        <end position="266"/>
    </location>
</feature>
<sequence>MFKDKQIAELIEFAKTKHHYQETFLATYVKLFNTEYHKTKVSVVDTLTPKYYSDEDLARLIVAAKNAPTPNDAVVELEKAQMDYWAEEKKFAHDVFNLLGLAEAKNDLLDHPFFHYWSTYVKLLNTEYLKTKVSVVDTLTPKYYSDEDLARLIVAAKNAPTPNDAVLELEKAQMDYWVEEKKSAHDVFNLLGLAEAKNGLLDHPLFHYWSTYVEKFNTNKSNKKLSVFDNLMSKYKNNDEDLARQIVNAKKKNKEINNNALALGEEQLKYWLSKGESVDRVFELLRLHTVEDGVLTNQLFNQWYSYFEMVNRKHGNKETVIDFLKNKKGTSFEVFINDELELANFGTKSRVDELFVELRLEKVGDGLFADPLFEFWRACLEKFNAAHSEKSRTSVVQSLRTVYGDKGLIDLINAERKVTKSSGYASRLENDLCATWLSDGKSLDDVFKIFELNLADYKLLEDPSMEIFAKFTQVVIMNTKELLKTKEASFEENEIL</sequence>
<evidence type="ECO:0000313" key="10">
    <source>
        <dbReference type="EMBL" id="RQM10669.1"/>
    </source>
</evidence>
<keyword evidence="6" id="KW-0843">Virulence</keyword>
<comment type="similarity">
    <text evidence="3">Belongs to the RxLR effector family.</text>
</comment>
<evidence type="ECO:0000256" key="6">
    <source>
        <dbReference type="ARBA" id="ARBA00023026"/>
    </source>
</evidence>
<dbReference type="Pfam" id="PF22748">
    <property type="entry name" value="PexRD54_WY"/>
    <property type="match status" value="1"/>
</dbReference>
<keyword evidence="11" id="KW-1185">Reference proteome</keyword>